<dbReference type="EMBL" id="JBEHEF010000031">
    <property type="protein sequence ID" value="MEQ9939921.1"/>
    <property type="molecule type" value="Genomic_DNA"/>
</dbReference>
<name>A0ABV1PFI1_9GAMM</name>
<dbReference type="Proteomes" id="UP001463408">
    <property type="component" value="Unassembled WGS sequence"/>
</dbReference>
<comment type="caution">
    <text evidence="1">The sequence shown here is derived from an EMBL/GenBank/DDBJ whole genome shotgun (WGS) entry which is preliminary data.</text>
</comment>
<accession>A0ABV1PFI1</accession>
<keyword evidence="2" id="KW-1185">Reference proteome</keyword>
<sequence>MDIDNAIVLLADVIADSERKNRSQGIEFYKSAIRMLQNKNLSDSELKDLQRNFCGYLAHGDFSNAEYQKILKLIELLE</sequence>
<proteinExistence type="predicted"/>
<reference evidence="1 2" key="1">
    <citation type="submission" date="2024-06" db="EMBL/GenBank/DDBJ databases">
        <title>Pangenomics to understand the prophage dynamics in the radiating lineages of P. brasiliense.</title>
        <authorList>
            <person name="Pardeshi L.A."/>
            <person name="Van Duivenbode I."/>
            <person name="Jonkheer E.M."/>
            <person name="Pel M.J.C."/>
            <person name="Kupczok A."/>
            <person name="De Ridder D."/>
            <person name="Smit S."/>
            <person name="Van Der Lee T.J."/>
        </authorList>
    </citation>
    <scope>NUCLEOTIDE SEQUENCE [LARGE SCALE GENOMIC DNA]</scope>
    <source>
        <strain evidence="1 2">PD 8607</strain>
    </source>
</reference>
<evidence type="ECO:0000313" key="1">
    <source>
        <dbReference type="EMBL" id="MEQ9939921.1"/>
    </source>
</evidence>
<dbReference type="RefSeq" id="WP_273856520.1">
    <property type="nucleotide sequence ID" value="NZ_JAQRNC010000008.1"/>
</dbReference>
<organism evidence="1 2">
    <name type="scientific">Pectobacterium polonicum</name>
    <dbReference type="NCBI Taxonomy" id="2485124"/>
    <lineage>
        <taxon>Bacteria</taxon>
        <taxon>Pseudomonadati</taxon>
        <taxon>Pseudomonadota</taxon>
        <taxon>Gammaproteobacteria</taxon>
        <taxon>Enterobacterales</taxon>
        <taxon>Pectobacteriaceae</taxon>
        <taxon>Pectobacterium</taxon>
    </lineage>
</organism>
<evidence type="ECO:0000313" key="2">
    <source>
        <dbReference type="Proteomes" id="UP001463408"/>
    </source>
</evidence>
<protein>
    <submittedName>
        <fullName evidence="1">Uncharacterized protein</fullName>
    </submittedName>
</protein>
<gene>
    <name evidence="1" type="ORF">ABRQ07_20320</name>
</gene>